<protein>
    <submittedName>
        <fullName evidence="1">Uncharacterized protein</fullName>
    </submittedName>
</protein>
<reference evidence="1" key="1">
    <citation type="journal article" date="2020" name="mSystems">
        <title>Genome- and Community-Level Interaction Insights into Carbon Utilization and Element Cycling Functions of Hydrothermarchaeota in Hydrothermal Sediment.</title>
        <authorList>
            <person name="Zhou Z."/>
            <person name="Liu Y."/>
            <person name="Xu W."/>
            <person name="Pan J."/>
            <person name="Luo Z.H."/>
            <person name="Li M."/>
        </authorList>
    </citation>
    <scope>NUCLEOTIDE SEQUENCE [LARGE SCALE GENOMIC DNA]</scope>
    <source>
        <strain evidence="1">SpSt-349</strain>
    </source>
</reference>
<gene>
    <name evidence="1" type="ORF">ENQ87_03345</name>
</gene>
<dbReference type="EMBL" id="DSOV01000010">
    <property type="protein sequence ID" value="HEN41403.1"/>
    <property type="molecule type" value="Genomic_DNA"/>
</dbReference>
<evidence type="ECO:0000313" key="1">
    <source>
        <dbReference type="EMBL" id="HEN41403.1"/>
    </source>
</evidence>
<comment type="caution">
    <text evidence="1">The sequence shown here is derived from an EMBL/GenBank/DDBJ whole genome shotgun (WGS) entry which is preliminary data.</text>
</comment>
<name>A0A831U2Z6_GEOME</name>
<organism evidence="1">
    <name type="scientific">Geobacter metallireducens</name>
    <dbReference type="NCBI Taxonomy" id="28232"/>
    <lineage>
        <taxon>Bacteria</taxon>
        <taxon>Pseudomonadati</taxon>
        <taxon>Thermodesulfobacteriota</taxon>
        <taxon>Desulfuromonadia</taxon>
        <taxon>Geobacterales</taxon>
        <taxon>Geobacteraceae</taxon>
        <taxon>Geobacter</taxon>
    </lineage>
</organism>
<accession>A0A831U2Z6</accession>
<proteinExistence type="predicted"/>
<dbReference type="AlphaFoldDB" id="A0A831U2Z6"/>
<sequence length="116" mass="13448">MARSATETARILSDLYDERFGGGECEQFRIGWPELRGIAGVKRLTPDFLEEVNDALNESGYLLIRCDNFILVAGETDFANDRRVPQRLVERYRYVPEEPEDMRIDDDDDVIDDEEE</sequence>